<gene>
    <name evidence="2" type="ORF">ARMA_2959</name>
    <name evidence="3" type="ORF">SE16_04010</name>
</gene>
<dbReference type="RefSeq" id="WP_054494205.1">
    <property type="nucleotide sequence ID" value="NZ_BBZA01000278.1"/>
</dbReference>
<dbReference type="Pfam" id="PF01713">
    <property type="entry name" value="Smr"/>
    <property type="match status" value="1"/>
</dbReference>
<dbReference type="EMBL" id="LGKN01000003">
    <property type="protein sequence ID" value="KPL89590.1"/>
    <property type="molecule type" value="Genomic_DNA"/>
</dbReference>
<dbReference type="OrthoDB" id="5432142at2"/>
<dbReference type="Gene3D" id="3.30.1370.110">
    <property type="match status" value="1"/>
</dbReference>
<evidence type="ECO:0000313" key="5">
    <source>
        <dbReference type="Proteomes" id="UP000050502"/>
    </source>
</evidence>
<dbReference type="EMBL" id="BBZA01000278">
    <property type="protein sequence ID" value="GAP64536.1"/>
    <property type="molecule type" value="Genomic_DNA"/>
</dbReference>
<dbReference type="InterPro" id="IPR002625">
    <property type="entry name" value="Smr_dom"/>
</dbReference>
<reference evidence="4" key="3">
    <citation type="submission" date="2015-08" db="EMBL/GenBank/DDBJ databases">
        <title>Draft Genome Sequence of a Heterotrophic Facultative Anaerobic Bacterium Ardenticatena maritima Strain 110S.</title>
        <authorList>
            <person name="Kawaichi S."/>
            <person name="Yoshida T."/>
            <person name="Sako Y."/>
            <person name="Nakamura R."/>
        </authorList>
    </citation>
    <scope>NUCLEOTIDE SEQUENCE [LARGE SCALE GENOMIC DNA]</scope>
    <source>
        <strain evidence="4">110S</strain>
    </source>
</reference>
<protein>
    <recommendedName>
        <fullName evidence="1">Smr domain-containing protein</fullName>
    </recommendedName>
</protein>
<keyword evidence="4" id="KW-1185">Reference proteome</keyword>
<dbReference type="Proteomes" id="UP000050502">
    <property type="component" value="Unassembled WGS sequence"/>
</dbReference>
<comment type="caution">
    <text evidence="2">The sequence shown here is derived from an EMBL/GenBank/DDBJ whole genome shotgun (WGS) entry which is preliminary data.</text>
</comment>
<dbReference type="STRING" id="872965.SE16_04010"/>
<evidence type="ECO:0000313" key="3">
    <source>
        <dbReference type="EMBL" id="KPL89590.1"/>
    </source>
</evidence>
<sequence length="149" mass="16543">MPVCPTCGNTVEAHTTVCPFCERRIRQRGGRKRRPASPVHVVNLEAGMPSSQEALVRLRNALNTARQRGKKVVKIIHGYGSHGVGGTLRHVVRRELNAQVRRGVVRVVIRGEDFHAANPSLDMVLAMYPALRNDPDFNHRNEGVTLVVL</sequence>
<reference evidence="3 5" key="2">
    <citation type="submission" date="2015-07" db="EMBL/GenBank/DDBJ databases">
        <title>Whole genome sequence of Ardenticatena maritima DSM 23922.</title>
        <authorList>
            <person name="Hemp J."/>
            <person name="Ward L.M."/>
            <person name="Pace L.A."/>
            <person name="Fischer W.W."/>
        </authorList>
    </citation>
    <scope>NUCLEOTIDE SEQUENCE [LARGE SCALE GENOMIC DNA]</scope>
    <source>
        <strain evidence="3 5">110S</strain>
    </source>
</reference>
<dbReference type="InterPro" id="IPR036063">
    <property type="entry name" value="Smr_dom_sf"/>
</dbReference>
<feature type="domain" description="Smr" evidence="1">
    <location>
        <begin position="51"/>
        <end position="99"/>
    </location>
</feature>
<dbReference type="Proteomes" id="UP000037784">
    <property type="component" value="Unassembled WGS sequence"/>
</dbReference>
<dbReference type="AlphaFoldDB" id="A0A0M8KC23"/>
<evidence type="ECO:0000313" key="2">
    <source>
        <dbReference type="EMBL" id="GAP64536.1"/>
    </source>
</evidence>
<name>A0A0M8KC23_9CHLR</name>
<proteinExistence type="predicted"/>
<dbReference type="InParanoid" id="A0A0M8KC23"/>
<organism evidence="2 4">
    <name type="scientific">Ardenticatena maritima</name>
    <dbReference type="NCBI Taxonomy" id="872965"/>
    <lineage>
        <taxon>Bacteria</taxon>
        <taxon>Bacillati</taxon>
        <taxon>Chloroflexota</taxon>
        <taxon>Ardenticatenia</taxon>
        <taxon>Ardenticatenales</taxon>
        <taxon>Ardenticatenaceae</taxon>
        <taxon>Ardenticatena</taxon>
    </lineage>
</organism>
<dbReference type="SUPFAM" id="SSF160443">
    <property type="entry name" value="SMR domain-like"/>
    <property type="match status" value="1"/>
</dbReference>
<reference evidence="2 4" key="1">
    <citation type="journal article" date="2015" name="Genome Announc.">
        <title>Draft Genome Sequence of a Heterotrophic Facultative Anaerobic Thermophilic Bacterium, Ardenticatena maritima Strain 110ST.</title>
        <authorList>
            <person name="Kawaichi S."/>
            <person name="Yoshida T."/>
            <person name="Sako Y."/>
            <person name="Nakamura R."/>
        </authorList>
    </citation>
    <scope>NUCLEOTIDE SEQUENCE [LARGE SCALE GENOMIC DNA]</scope>
    <source>
        <strain evidence="2 4">110S</strain>
    </source>
</reference>
<evidence type="ECO:0000259" key="1">
    <source>
        <dbReference type="Pfam" id="PF01713"/>
    </source>
</evidence>
<accession>A0A0M8KC23</accession>
<evidence type="ECO:0000313" key="4">
    <source>
        <dbReference type="Proteomes" id="UP000037784"/>
    </source>
</evidence>